<dbReference type="InterPro" id="IPR010870">
    <property type="entry name" value="Porin_O/P"/>
</dbReference>
<sequence>MKKSYLAAAAILGAAVFAGQAHAVKIDLGEGKSFNMGFRAKIHGTYMGKRDDNDKADLALSVPNSRIYAKGSISKIFKWGWQGDFAGSIKDNDGDTIGFGVFKIVDAFIMLDFAKEAKVYAGFIKLPFELHSGIQSGWSFIMPTGPNYGLANQPFTNPAADGERAAGSGSRAAQLGVWGKVADGMFKYYLYLVDARDEDSTNEAKTGYGVRVEFAPTMAGYKGHPGYVLKETYLGKQNTLTVGLAYFTEKTGGNNNKSLGIDALWEQNFGAVTPNINVGYVKHENFRGVDGRDRSGWIVQGQLLFNQDTILGKPAIGVRWAQSNKDDDAPVTFEKSSVIGVTGQLYVKGVGNRIALSIDRVKDDNQSAPNKDSWTDVTLAFWYNF</sequence>
<keyword evidence="3" id="KW-1185">Reference proteome</keyword>
<accession>A0A497XQJ0</accession>
<keyword evidence="1" id="KW-0732">Signal</keyword>
<organism evidence="2 3">
    <name type="scientific">Hydrogenivirga caldilitoris</name>
    <dbReference type="NCBI Taxonomy" id="246264"/>
    <lineage>
        <taxon>Bacteria</taxon>
        <taxon>Pseudomonadati</taxon>
        <taxon>Aquificota</taxon>
        <taxon>Aquificia</taxon>
        <taxon>Aquificales</taxon>
        <taxon>Aquificaceae</taxon>
        <taxon>Hydrogenivirga</taxon>
    </lineage>
</organism>
<gene>
    <name evidence="2" type="ORF">BCF55_1546</name>
</gene>
<protein>
    <submittedName>
        <fullName evidence="2">Short chain amide porin</fullName>
    </submittedName>
</protein>
<dbReference type="Pfam" id="PF07396">
    <property type="entry name" value="Porin_O_P"/>
    <property type="match status" value="1"/>
</dbReference>
<comment type="caution">
    <text evidence="2">The sequence shown here is derived from an EMBL/GenBank/DDBJ whole genome shotgun (WGS) entry which is preliminary data.</text>
</comment>
<dbReference type="RefSeq" id="WP_121012336.1">
    <property type="nucleotide sequence ID" value="NZ_RCCJ01000001.1"/>
</dbReference>
<feature type="chain" id="PRO_5019767429" evidence="1">
    <location>
        <begin position="24"/>
        <end position="385"/>
    </location>
</feature>
<dbReference type="OrthoDB" id="9777896at2"/>
<dbReference type="Proteomes" id="UP000267841">
    <property type="component" value="Unassembled WGS sequence"/>
</dbReference>
<proteinExistence type="predicted"/>
<evidence type="ECO:0000256" key="1">
    <source>
        <dbReference type="SAM" id="SignalP"/>
    </source>
</evidence>
<name>A0A497XQJ0_9AQUI</name>
<dbReference type="Gene3D" id="2.40.160.10">
    <property type="entry name" value="Porin"/>
    <property type="match status" value="1"/>
</dbReference>
<dbReference type="AlphaFoldDB" id="A0A497XQJ0"/>
<reference evidence="2 3" key="1">
    <citation type="submission" date="2018-10" db="EMBL/GenBank/DDBJ databases">
        <title>Genomic Encyclopedia of Archaeal and Bacterial Type Strains, Phase II (KMG-II): from individual species to whole genera.</title>
        <authorList>
            <person name="Goeker M."/>
        </authorList>
    </citation>
    <scope>NUCLEOTIDE SEQUENCE [LARGE SCALE GENOMIC DNA]</scope>
    <source>
        <strain evidence="2 3">DSM 16510</strain>
    </source>
</reference>
<feature type="signal peptide" evidence="1">
    <location>
        <begin position="1"/>
        <end position="23"/>
    </location>
</feature>
<evidence type="ECO:0000313" key="3">
    <source>
        <dbReference type="Proteomes" id="UP000267841"/>
    </source>
</evidence>
<dbReference type="InterPro" id="IPR023614">
    <property type="entry name" value="Porin_dom_sf"/>
</dbReference>
<dbReference type="EMBL" id="RCCJ01000001">
    <property type="protein sequence ID" value="RLJ71247.1"/>
    <property type="molecule type" value="Genomic_DNA"/>
</dbReference>
<evidence type="ECO:0000313" key="2">
    <source>
        <dbReference type="EMBL" id="RLJ71247.1"/>
    </source>
</evidence>